<evidence type="ECO:0000313" key="2">
    <source>
        <dbReference type="Proteomes" id="UP000288859"/>
    </source>
</evidence>
<comment type="caution">
    <text evidence="1">The sequence shown here is derived from an EMBL/GenBank/DDBJ whole genome shotgun (WGS) entry which is preliminary data.</text>
</comment>
<dbReference type="VEuPathDB" id="FungiDB:PV10_07442"/>
<dbReference type="EMBL" id="NAJM01000004">
    <property type="protein sequence ID" value="RVX74332.1"/>
    <property type="molecule type" value="Genomic_DNA"/>
</dbReference>
<accession>A0A438NF26</accession>
<gene>
    <name evidence="1" type="ORF">B0A52_01457</name>
</gene>
<dbReference type="AlphaFoldDB" id="A0A438NF26"/>
<evidence type="ECO:0000313" key="1">
    <source>
        <dbReference type="EMBL" id="RVX74332.1"/>
    </source>
</evidence>
<reference evidence="1 2" key="1">
    <citation type="submission" date="2017-03" db="EMBL/GenBank/DDBJ databases">
        <title>Genomes of endolithic fungi from Antarctica.</title>
        <authorList>
            <person name="Coleine C."/>
            <person name="Masonjones S."/>
            <person name="Stajich J.E."/>
        </authorList>
    </citation>
    <scope>NUCLEOTIDE SEQUENCE [LARGE SCALE GENOMIC DNA]</scope>
    <source>
        <strain evidence="1 2">CCFEE 6314</strain>
    </source>
</reference>
<dbReference type="OrthoDB" id="4155372at2759"/>
<evidence type="ECO:0008006" key="3">
    <source>
        <dbReference type="Google" id="ProtNLM"/>
    </source>
</evidence>
<organism evidence="1 2">
    <name type="scientific">Exophiala mesophila</name>
    <name type="common">Black yeast-like fungus</name>
    <dbReference type="NCBI Taxonomy" id="212818"/>
    <lineage>
        <taxon>Eukaryota</taxon>
        <taxon>Fungi</taxon>
        <taxon>Dikarya</taxon>
        <taxon>Ascomycota</taxon>
        <taxon>Pezizomycotina</taxon>
        <taxon>Eurotiomycetes</taxon>
        <taxon>Chaetothyriomycetidae</taxon>
        <taxon>Chaetothyriales</taxon>
        <taxon>Herpotrichiellaceae</taxon>
        <taxon>Exophiala</taxon>
    </lineage>
</organism>
<sequence length="358" mass="41020">MADLVPRPPTPPPPTPTTVPQAIVDITALLDEISYKLQTLIGYYIHPDTTPTQIKAFEPRLLILQERLKALSKLSYIHLSHLIDNSDQFSSQYLISIIDQLLNAALGIQKVFADHYDPSLHKRLPFSTIWKTLEYRMEQVRLIPHRSPSNPRRVIPEEQRPNEIGRFCSGALQMINLRDKGKISIVDRGNLSEADQRKMRDFKGVFLDWECPECNFKVHFRVSSSTTSNIHSTDEIHQHDSIHVQYRSSFLAKSHLYFAPHSKTLGTSKRRESVTVSLSKRATTSRALRPEYGCLFCYALGKDLEFGRTTFATPRHLAEHLSVRHRKPALPSPLLHRFSVAISGKMAQERLRWDVNLL</sequence>
<name>A0A438NF26_EXOME</name>
<dbReference type="Proteomes" id="UP000288859">
    <property type="component" value="Unassembled WGS sequence"/>
</dbReference>
<proteinExistence type="predicted"/>
<protein>
    <recommendedName>
        <fullName evidence="3">C2H2-type domain-containing protein</fullName>
    </recommendedName>
</protein>